<dbReference type="AlphaFoldDB" id="A0A847SQQ2"/>
<dbReference type="InterPro" id="IPR018060">
    <property type="entry name" value="HTH_AraC"/>
</dbReference>
<keyword evidence="9" id="KW-1185">Reference proteome</keyword>
<feature type="domain" description="Response regulatory" evidence="7">
    <location>
        <begin position="5"/>
        <end position="120"/>
    </location>
</feature>
<accession>A0A847SQQ2</accession>
<dbReference type="GO" id="GO:0000155">
    <property type="term" value="F:phosphorelay sensor kinase activity"/>
    <property type="evidence" value="ECO:0007669"/>
    <property type="project" value="TreeGrafter"/>
</dbReference>
<dbReference type="PROSITE" id="PS50110">
    <property type="entry name" value="RESPONSE_REGULATORY"/>
    <property type="match status" value="1"/>
</dbReference>
<dbReference type="GO" id="GO:0043565">
    <property type="term" value="F:sequence-specific DNA binding"/>
    <property type="evidence" value="ECO:0007669"/>
    <property type="project" value="InterPro"/>
</dbReference>
<comment type="caution">
    <text evidence="8">The sequence shown here is derived from an EMBL/GenBank/DDBJ whole genome shotgun (WGS) entry which is preliminary data.</text>
</comment>
<organism evidence="8 9">
    <name type="scientific">Chitinophaga eiseniae</name>
    <dbReference type="NCBI Taxonomy" id="634771"/>
    <lineage>
        <taxon>Bacteria</taxon>
        <taxon>Pseudomonadati</taxon>
        <taxon>Bacteroidota</taxon>
        <taxon>Chitinophagia</taxon>
        <taxon>Chitinophagales</taxon>
        <taxon>Chitinophagaceae</taxon>
        <taxon>Chitinophaga</taxon>
    </lineage>
</organism>
<reference evidence="8 9" key="1">
    <citation type="submission" date="2020-04" db="EMBL/GenBank/DDBJ databases">
        <authorList>
            <person name="Yin C."/>
        </authorList>
    </citation>
    <scope>NUCLEOTIDE SEQUENCE [LARGE SCALE GENOMIC DNA]</scope>
    <source>
        <strain evidence="8 9">Ak56</strain>
    </source>
</reference>
<dbReference type="Gene3D" id="1.10.10.60">
    <property type="entry name" value="Homeodomain-like"/>
    <property type="match status" value="1"/>
</dbReference>
<name>A0A847SQQ2_9BACT</name>
<dbReference type="PRINTS" id="PR00032">
    <property type="entry name" value="HTHARAC"/>
</dbReference>
<dbReference type="Pfam" id="PF00072">
    <property type="entry name" value="Response_reg"/>
    <property type="match status" value="1"/>
</dbReference>
<dbReference type="InterPro" id="IPR020449">
    <property type="entry name" value="Tscrpt_reg_AraC-type_HTH"/>
</dbReference>
<dbReference type="InterPro" id="IPR009057">
    <property type="entry name" value="Homeodomain-like_sf"/>
</dbReference>
<evidence type="ECO:0000256" key="1">
    <source>
        <dbReference type="ARBA" id="ARBA00022553"/>
    </source>
</evidence>
<gene>
    <name evidence="8" type="ORF">HGH91_07185</name>
</gene>
<dbReference type="Proteomes" id="UP000552864">
    <property type="component" value="Unassembled WGS sequence"/>
</dbReference>
<feature type="domain" description="HTH araC/xylS-type" evidence="6">
    <location>
        <begin position="152"/>
        <end position="251"/>
    </location>
</feature>
<evidence type="ECO:0000313" key="8">
    <source>
        <dbReference type="EMBL" id="NLR78402.1"/>
    </source>
</evidence>
<evidence type="ECO:0000256" key="4">
    <source>
        <dbReference type="ARBA" id="ARBA00023163"/>
    </source>
</evidence>
<dbReference type="RefSeq" id="WP_168737741.1">
    <property type="nucleotide sequence ID" value="NZ_JABAHZ010000001.1"/>
</dbReference>
<evidence type="ECO:0000256" key="2">
    <source>
        <dbReference type="ARBA" id="ARBA00023015"/>
    </source>
</evidence>
<sequence>MVESRILLIESNYELRAFIKMQLELEYELIQACSGAGGVDAATKEIPDLIIADVDLPSENGLNICRRLKNDSRTKHIPIIVISGQSTLTQQLMGLNSGADLYLTKPCNIRILRSYIHNLLQMKHTWSEHFKHKKHMNVPEGMICKEQGAFLGQLKEIVEANIGNSAFTTQKLAREIGISRSVLYKRLKETSSSSPAELIKLLRLQKAAIMLLCQDKKVVEVAWEVGFNEWKYFSKEFKKHFGQSPVKFTAELRASIQATNHGLNAVNAMSIS</sequence>
<dbReference type="InterPro" id="IPR011006">
    <property type="entry name" value="CheY-like_superfamily"/>
</dbReference>
<feature type="modified residue" description="4-aspartylphosphate" evidence="5">
    <location>
        <position position="53"/>
    </location>
</feature>
<evidence type="ECO:0000256" key="5">
    <source>
        <dbReference type="PROSITE-ProRule" id="PRU00169"/>
    </source>
</evidence>
<dbReference type="PANTHER" id="PTHR43547">
    <property type="entry name" value="TWO-COMPONENT HISTIDINE KINASE"/>
    <property type="match status" value="1"/>
</dbReference>
<dbReference type="SUPFAM" id="SSF46689">
    <property type="entry name" value="Homeodomain-like"/>
    <property type="match status" value="1"/>
</dbReference>
<dbReference type="CDD" id="cd17574">
    <property type="entry name" value="REC_OmpR"/>
    <property type="match status" value="1"/>
</dbReference>
<dbReference type="Gene3D" id="3.40.50.2300">
    <property type="match status" value="1"/>
</dbReference>
<evidence type="ECO:0000259" key="6">
    <source>
        <dbReference type="PROSITE" id="PS01124"/>
    </source>
</evidence>
<dbReference type="GO" id="GO:0003700">
    <property type="term" value="F:DNA-binding transcription factor activity"/>
    <property type="evidence" value="ECO:0007669"/>
    <property type="project" value="InterPro"/>
</dbReference>
<dbReference type="SMART" id="SM00342">
    <property type="entry name" value="HTH_ARAC"/>
    <property type="match status" value="1"/>
</dbReference>
<keyword evidence="3" id="KW-0238">DNA-binding</keyword>
<keyword evidence="2" id="KW-0805">Transcription regulation</keyword>
<dbReference type="SMART" id="SM00448">
    <property type="entry name" value="REC"/>
    <property type="match status" value="1"/>
</dbReference>
<dbReference type="Pfam" id="PF12833">
    <property type="entry name" value="HTH_18"/>
    <property type="match status" value="1"/>
</dbReference>
<evidence type="ECO:0000313" key="9">
    <source>
        <dbReference type="Proteomes" id="UP000552864"/>
    </source>
</evidence>
<dbReference type="InterPro" id="IPR018062">
    <property type="entry name" value="HTH_AraC-typ_CS"/>
</dbReference>
<dbReference type="SUPFAM" id="SSF52172">
    <property type="entry name" value="CheY-like"/>
    <property type="match status" value="1"/>
</dbReference>
<evidence type="ECO:0000259" key="7">
    <source>
        <dbReference type="PROSITE" id="PS50110"/>
    </source>
</evidence>
<evidence type="ECO:0000256" key="3">
    <source>
        <dbReference type="ARBA" id="ARBA00023125"/>
    </source>
</evidence>
<protein>
    <submittedName>
        <fullName evidence="8">Helix-turn-helix domain-containing protein</fullName>
    </submittedName>
</protein>
<keyword evidence="1 5" id="KW-0597">Phosphoprotein</keyword>
<dbReference type="EMBL" id="JABAHZ010000001">
    <property type="protein sequence ID" value="NLR78402.1"/>
    <property type="molecule type" value="Genomic_DNA"/>
</dbReference>
<dbReference type="PROSITE" id="PS00041">
    <property type="entry name" value="HTH_ARAC_FAMILY_1"/>
    <property type="match status" value="1"/>
</dbReference>
<dbReference type="PROSITE" id="PS01124">
    <property type="entry name" value="HTH_ARAC_FAMILY_2"/>
    <property type="match status" value="1"/>
</dbReference>
<dbReference type="InterPro" id="IPR001789">
    <property type="entry name" value="Sig_transdc_resp-reg_receiver"/>
</dbReference>
<dbReference type="PANTHER" id="PTHR43547:SF2">
    <property type="entry name" value="HYBRID SIGNAL TRANSDUCTION HISTIDINE KINASE C"/>
    <property type="match status" value="1"/>
</dbReference>
<proteinExistence type="predicted"/>
<keyword evidence="4" id="KW-0804">Transcription</keyword>